<dbReference type="RefSeq" id="WP_318651074.1">
    <property type="nucleotide sequence ID" value="NZ_CP137852.1"/>
</dbReference>
<feature type="domain" description="CHAD" evidence="1">
    <location>
        <begin position="119"/>
        <end position="404"/>
    </location>
</feature>
<dbReference type="Gene3D" id="1.40.20.10">
    <property type="entry name" value="CHAD domain"/>
    <property type="match status" value="1"/>
</dbReference>
<dbReference type="PROSITE" id="PS51708">
    <property type="entry name" value="CHAD"/>
    <property type="match status" value="1"/>
</dbReference>
<protein>
    <submittedName>
        <fullName evidence="2">CHAD domain-containing protein</fullName>
    </submittedName>
</protein>
<evidence type="ECO:0000259" key="1">
    <source>
        <dbReference type="PROSITE" id="PS51708"/>
    </source>
</evidence>
<dbReference type="InterPro" id="IPR038186">
    <property type="entry name" value="CHAD_dom_sf"/>
</dbReference>
<proteinExistence type="predicted"/>
<name>A0ABZ0PP13_9PROT</name>
<dbReference type="SMART" id="SM00880">
    <property type="entry name" value="CHAD"/>
    <property type="match status" value="1"/>
</dbReference>
<sequence>MTPLPPEGMPAWPGMLPPPQPVAADAAALPLARFTGRRAVLATGVTWIEGRIEAGGQAQRIARLVLEGEPAEVLALAAELAEALPLLPAHHGLDEAALALAESRPPRPRRQGPASLAGAETSHAAFRAALAHLLDVILAESPGCRPGAGPRGVHQTRVALRRLRSLLRLFRPVLDGPAWRAWDGQLREVAQALGAARDWDVFLAGIGPGTLAALDGDARVKRLLAAAGRERDAAYAALGQFLASPGFRVAILRGMQLGLLQAPATPDPPLAPFAAGVLRKRWKRLKAAGSAMAELDATALHEMRLDAKRLRYAAEPFAALWPGRAARRFARRLAELQEALGLANDATVAAQLARRLAGRGAGGFAIGTVTGFAAGRAEGSRIAAIAAWNRLRKAGPFWKSPENHDL</sequence>
<dbReference type="PANTHER" id="PTHR39339">
    <property type="entry name" value="SLR1444 PROTEIN"/>
    <property type="match status" value="1"/>
</dbReference>
<dbReference type="Pfam" id="PF05235">
    <property type="entry name" value="CHAD"/>
    <property type="match status" value="1"/>
</dbReference>
<dbReference type="InterPro" id="IPR007899">
    <property type="entry name" value="CHAD_dom"/>
</dbReference>
<evidence type="ECO:0000313" key="2">
    <source>
        <dbReference type="EMBL" id="WPB87117.1"/>
    </source>
</evidence>
<evidence type="ECO:0000313" key="3">
    <source>
        <dbReference type="Proteomes" id="UP001305521"/>
    </source>
</evidence>
<organism evidence="2 3">
    <name type="scientific">Sediminicoccus rosea</name>
    <dbReference type="NCBI Taxonomy" id="1225128"/>
    <lineage>
        <taxon>Bacteria</taxon>
        <taxon>Pseudomonadati</taxon>
        <taxon>Pseudomonadota</taxon>
        <taxon>Alphaproteobacteria</taxon>
        <taxon>Acetobacterales</taxon>
        <taxon>Roseomonadaceae</taxon>
        <taxon>Sediminicoccus</taxon>
    </lineage>
</organism>
<gene>
    <name evidence="2" type="ORF">R9Z33_09615</name>
</gene>
<dbReference type="PANTHER" id="PTHR39339:SF1">
    <property type="entry name" value="CHAD DOMAIN-CONTAINING PROTEIN"/>
    <property type="match status" value="1"/>
</dbReference>
<dbReference type="Proteomes" id="UP001305521">
    <property type="component" value="Chromosome"/>
</dbReference>
<keyword evidence="3" id="KW-1185">Reference proteome</keyword>
<reference evidence="2 3" key="1">
    <citation type="submission" date="2023-11" db="EMBL/GenBank/DDBJ databases">
        <title>Arctic aerobic anoxygenic photoheterotroph Sediminicoccus rosea KRV36 adapts its photosynthesis to long days of polar summer.</title>
        <authorList>
            <person name="Tomasch J."/>
            <person name="Kopejtka K."/>
            <person name="Bily T."/>
            <person name="Gardiner A.T."/>
            <person name="Gardian Z."/>
            <person name="Shivaramu S."/>
            <person name="Koblizek M."/>
            <person name="Engelhardt F."/>
            <person name="Kaftan D."/>
        </authorList>
    </citation>
    <scope>NUCLEOTIDE SEQUENCE [LARGE SCALE GENOMIC DNA]</scope>
    <source>
        <strain evidence="2 3">R-30</strain>
    </source>
</reference>
<accession>A0ABZ0PP13</accession>
<dbReference type="EMBL" id="CP137852">
    <property type="protein sequence ID" value="WPB87117.1"/>
    <property type="molecule type" value="Genomic_DNA"/>
</dbReference>